<accession>A0AAU2UWH1</accession>
<proteinExistence type="predicted"/>
<organism evidence="1">
    <name type="scientific">Streptomyces sp. NBC_00003</name>
    <dbReference type="NCBI Taxonomy" id="2903608"/>
    <lineage>
        <taxon>Bacteria</taxon>
        <taxon>Bacillati</taxon>
        <taxon>Actinomycetota</taxon>
        <taxon>Actinomycetes</taxon>
        <taxon>Kitasatosporales</taxon>
        <taxon>Streptomycetaceae</taxon>
        <taxon>Streptomyces</taxon>
    </lineage>
</organism>
<sequence length="58" mass="6457">MPSHPAYRQVLTDARRPMRAYDLCAAFALPILPKNTEGMHQAVVQQSAQIAHSGPERE</sequence>
<dbReference type="EMBL" id="CP108318">
    <property type="protein sequence ID" value="WTW59323.1"/>
    <property type="molecule type" value="Genomic_DNA"/>
</dbReference>
<reference evidence="1" key="1">
    <citation type="submission" date="2022-10" db="EMBL/GenBank/DDBJ databases">
        <title>The complete genomes of actinobacterial strains from the NBC collection.</title>
        <authorList>
            <person name="Joergensen T.S."/>
            <person name="Alvarez Arevalo M."/>
            <person name="Sterndorff E.B."/>
            <person name="Faurdal D."/>
            <person name="Vuksanovic O."/>
            <person name="Mourched A.-S."/>
            <person name="Charusanti P."/>
            <person name="Shaw S."/>
            <person name="Blin K."/>
            <person name="Weber T."/>
        </authorList>
    </citation>
    <scope>NUCLEOTIDE SEQUENCE</scope>
    <source>
        <strain evidence="1">NBC_00003</strain>
    </source>
</reference>
<protein>
    <submittedName>
        <fullName evidence="1">Uncharacterized protein</fullName>
    </submittedName>
</protein>
<name>A0AAU2UWH1_9ACTN</name>
<dbReference type="AlphaFoldDB" id="A0AAU2UWH1"/>
<gene>
    <name evidence="1" type="ORF">OG549_00905</name>
</gene>
<evidence type="ECO:0000313" key="1">
    <source>
        <dbReference type="EMBL" id="WTW59323.1"/>
    </source>
</evidence>